<feature type="compositionally biased region" description="Low complexity" evidence="1">
    <location>
        <begin position="137"/>
        <end position="149"/>
    </location>
</feature>
<organism evidence="2 3">
    <name type="scientific">Mya arenaria</name>
    <name type="common">Soft-shell clam</name>
    <dbReference type="NCBI Taxonomy" id="6604"/>
    <lineage>
        <taxon>Eukaryota</taxon>
        <taxon>Metazoa</taxon>
        <taxon>Spiralia</taxon>
        <taxon>Lophotrochozoa</taxon>
        <taxon>Mollusca</taxon>
        <taxon>Bivalvia</taxon>
        <taxon>Autobranchia</taxon>
        <taxon>Heteroconchia</taxon>
        <taxon>Euheterodonta</taxon>
        <taxon>Imparidentia</taxon>
        <taxon>Neoheterodontei</taxon>
        <taxon>Myida</taxon>
        <taxon>Myoidea</taxon>
        <taxon>Myidae</taxon>
        <taxon>Mya</taxon>
    </lineage>
</organism>
<feature type="compositionally biased region" description="Pro residues" evidence="1">
    <location>
        <begin position="200"/>
        <end position="217"/>
    </location>
</feature>
<feature type="compositionally biased region" description="Acidic residues" evidence="1">
    <location>
        <begin position="82"/>
        <end position="100"/>
    </location>
</feature>
<gene>
    <name evidence="2" type="ORF">MAR_014705</name>
</gene>
<protein>
    <submittedName>
        <fullName evidence="2">Uncharacterized protein</fullName>
    </submittedName>
</protein>
<evidence type="ECO:0000313" key="2">
    <source>
        <dbReference type="EMBL" id="WAR20731.1"/>
    </source>
</evidence>
<feature type="compositionally biased region" description="Pro residues" evidence="1">
    <location>
        <begin position="162"/>
        <end position="172"/>
    </location>
</feature>
<feature type="region of interest" description="Disordered" evidence="1">
    <location>
        <begin position="61"/>
        <end position="334"/>
    </location>
</feature>
<accession>A0ABY7FIG5</accession>
<dbReference type="EMBL" id="CP111023">
    <property type="protein sequence ID" value="WAR20731.1"/>
    <property type="molecule type" value="Genomic_DNA"/>
</dbReference>
<keyword evidence="3" id="KW-1185">Reference proteome</keyword>
<sequence length="334" mass="37043">MNETFPPASTWKAITGIYVKAPAQEKRLHCQSADLRNIKCSKDEIKDIMDQLRTVKVPNALKGISGGSHGGHFQQQTPNPDFDSESDDGGWDSDFDDDEGLDRQPSMAYTPVKKPIAQKRNFGRKGVTKEKKKIRNLQSQLPLQDLPQELYEDPDNTGPPVTSIPPRRPPVSEPVEEETVRNMPLPTPPSERSAPGHGNRPPPPLPNTRSAPAPPPQIEENYIDPDVNDKPPTPPPPRNGKRGGPSIPNSRQDKPVPPPINNIPRRHSDEVKPVEEETYEDPDGRVDSLPDYMEPDVPTAPPPRPGKAKAVPSKRPPPKVEEVYEIPESRDDEV</sequence>
<name>A0ABY7FIG5_MYAAR</name>
<feature type="compositionally biased region" description="Basic and acidic residues" evidence="1">
    <location>
        <begin position="266"/>
        <end position="275"/>
    </location>
</feature>
<reference evidence="2" key="1">
    <citation type="submission" date="2022-11" db="EMBL/GenBank/DDBJ databases">
        <title>Centuries of genome instability and evolution in soft-shell clam transmissible cancer (bioRxiv).</title>
        <authorList>
            <person name="Hart S.F.M."/>
            <person name="Yonemitsu M.A."/>
            <person name="Giersch R.M."/>
            <person name="Beal B.F."/>
            <person name="Arriagada G."/>
            <person name="Davis B.W."/>
            <person name="Ostrander E.A."/>
            <person name="Goff S.P."/>
            <person name="Metzger M.J."/>
        </authorList>
    </citation>
    <scope>NUCLEOTIDE SEQUENCE</scope>
    <source>
        <strain evidence="2">MELC-2E11</strain>
        <tissue evidence="2">Siphon/mantle</tissue>
    </source>
</reference>
<dbReference type="Proteomes" id="UP001164746">
    <property type="component" value="Chromosome 12"/>
</dbReference>
<evidence type="ECO:0000256" key="1">
    <source>
        <dbReference type="SAM" id="MobiDB-lite"/>
    </source>
</evidence>
<evidence type="ECO:0000313" key="3">
    <source>
        <dbReference type="Proteomes" id="UP001164746"/>
    </source>
</evidence>
<proteinExistence type="predicted"/>